<dbReference type="PANTHER" id="PTHR37814:SF1">
    <property type="entry name" value="MEMBRANE PROTEIN"/>
    <property type="match status" value="1"/>
</dbReference>
<feature type="transmembrane region" description="Helical" evidence="1">
    <location>
        <begin position="115"/>
        <end position="132"/>
    </location>
</feature>
<organism evidence="2 3">
    <name type="scientific">Paenibacillus enshidis</name>
    <dbReference type="NCBI Taxonomy" id="1458439"/>
    <lineage>
        <taxon>Bacteria</taxon>
        <taxon>Bacillati</taxon>
        <taxon>Bacillota</taxon>
        <taxon>Bacilli</taxon>
        <taxon>Bacillales</taxon>
        <taxon>Paenibacillaceae</taxon>
        <taxon>Paenibacillus</taxon>
    </lineage>
</organism>
<reference evidence="2 3" key="1">
    <citation type="submission" date="2024-09" db="EMBL/GenBank/DDBJ databases">
        <title>Paenibacillus zeirhizospherea sp. nov., isolated from surface of the maize (Zea mays) roots in a horticulture field, Hungary.</title>
        <authorList>
            <person name="Marton D."/>
            <person name="Farkas M."/>
            <person name="Bedics A."/>
            <person name="Toth E."/>
            <person name="Tancsics A."/>
            <person name="Boka K."/>
            <person name="Maroti G."/>
            <person name="Kriszt B."/>
            <person name="Cserhati M."/>
        </authorList>
    </citation>
    <scope>NUCLEOTIDE SEQUENCE [LARGE SCALE GENOMIC DNA]</scope>
    <source>
        <strain evidence="2 3">KCTC 33519</strain>
    </source>
</reference>
<keyword evidence="1" id="KW-1133">Transmembrane helix</keyword>
<feature type="transmembrane region" description="Helical" evidence="1">
    <location>
        <begin position="7"/>
        <end position="26"/>
    </location>
</feature>
<feature type="transmembrane region" description="Helical" evidence="1">
    <location>
        <begin position="32"/>
        <end position="54"/>
    </location>
</feature>
<protein>
    <recommendedName>
        <fullName evidence="4">Membrane protein YkvI</fullName>
    </recommendedName>
</protein>
<evidence type="ECO:0000313" key="2">
    <source>
        <dbReference type="EMBL" id="MFB5266406.1"/>
    </source>
</evidence>
<feature type="transmembrane region" description="Helical" evidence="1">
    <location>
        <begin position="85"/>
        <end position="109"/>
    </location>
</feature>
<feature type="transmembrane region" description="Helical" evidence="1">
    <location>
        <begin position="321"/>
        <end position="340"/>
    </location>
</feature>
<comment type="caution">
    <text evidence="2">The sequence shown here is derived from an EMBL/GenBank/DDBJ whole genome shotgun (WGS) entry which is preliminary data.</text>
</comment>
<sequence>MRRNIHVLQIAFTYIGTIVGAGFATGQEILQFFTRFGSLATATIMLATAIFIWLGTRLMLIAHEISAHSYEDVNLHLFGPKAGKWISWITLVILLGVNSVMLAGSGSVFMEHLHLNYQTGLLLTLLCTFLLLRKGMHAILQMNSILVPVMMLLSFLMIISTLNTPNYDNFIVIKTDHHPLAVWLAPVLYTSFNLSMAQAVLVPLGSQTASKSTIRWGGVLGGIGVGIMLMAAHFAMSAQMPGIQQFEIPMGNVAVQLGIAVQTVYMIMIFLEIFSTFVADIYGLTLQLQKYVSVSPRIITLFIMLVCFLISQFGFSSLLSLLYPIFGMVSVFWAGVLIYYGHKGHPLTPFNRRNGILTGRLKQTTYKR</sequence>
<feature type="transmembrane region" description="Helical" evidence="1">
    <location>
        <begin position="294"/>
        <end position="315"/>
    </location>
</feature>
<dbReference type="Proteomes" id="UP001580346">
    <property type="component" value="Unassembled WGS sequence"/>
</dbReference>
<name>A0ABV5AQB6_9BACL</name>
<dbReference type="PANTHER" id="PTHR37814">
    <property type="entry name" value="CONSERVED MEMBRANE PROTEIN"/>
    <property type="match status" value="1"/>
</dbReference>
<keyword evidence="3" id="KW-1185">Reference proteome</keyword>
<feature type="transmembrane region" description="Helical" evidence="1">
    <location>
        <begin position="256"/>
        <end position="282"/>
    </location>
</feature>
<evidence type="ECO:0008006" key="4">
    <source>
        <dbReference type="Google" id="ProtNLM"/>
    </source>
</evidence>
<gene>
    <name evidence="2" type="ORF">ACE41H_06350</name>
</gene>
<proteinExistence type="predicted"/>
<feature type="transmembrane region" description="Helical" evidence="1">
    <location>
        <begin position="182"/>
        <end position="204"/>
    </location>
</feature>
<evidence type="ECO:0000256" key="1">
    <source>
        <dbReference type="SAM" id="Phobius"/>
    </source>
</evidence>
<feature type="transmembrane region" description="Helical" evidence="1">
    <location>
        <begin position="144"/>
        <end position="162"/>
    </location>
</feature>
<dbReference type="EMBL" id="JBHHMI010000004">
    <property type="protein sequence ID" value="MFB5266406.1"/>
    <property type="molecule type" value="Genomic_DNA"/>
</dbReference>
<feature type="transmembrane region" description="Helical" evidence="1">
    <location>
        <begin position="216"/>
        <end position="236"/>
    </location>
</feature>
<keyword evidence="1" id="KW-0812">Transmembrane</keyword>
<dbReference type="InterPro" id="IPR038728">
    <property type="entry name" value="YkvI-like"/>
</dbReference>
<keyword evidence="1" id="KW-0472">Membrane</keyword>
<evidence type="ECO:0000313" key="3">
    <source>
        <dbReference type="Proteomes" id="UP001580346"/>
    </source>
</evidence>
<accession>A0ABV5AQB6</accession>
<dbReference type="RefSeq" id="WP_375354109.1">
    <property type="nucleotide sequence ID" value="NZ_JBHHMI010000004.1"/>
</dbReference>